<keyword evidence="1" id="KW-0812">Transmembrane</keyword>
<proteinExistence type="predicted"/>
<dbReference type="RefSeq" id="WP_010757396.1">
    <property type="nucleotide sequence ID" value="NZ_ASWD01000001.1"/>
</dbReference>
<comment type="caution">
    <text evidence="2">The sequence shown here is derived from an EMBL/GenBank/DDBJ whole genome shotgun (WGS) entry which is preliminary data.</text>
</comment>
<accession>R2SDV4</accession>
<dbReference type="PATRIC" id="fig|1158607.3.peg.2382"/>
<evidence type="ECO:0000256" key="1">
    <source>
        <dbReference type="SAM" id="Phobius"/>
    </source>
</evidence>
<reference evidence="2 3" key="1">
    <citation type="submission" date="2013-02" db="EMBL/GenBank/DDBJ databases">
        <title>The Genome Sequence of Enterococcus pallens BAA-351.</title>
        <authorList>
            <consortium name="The Broad Institute Genome Sequencing Platform"/>
            <consortium name="The Broad Institute Genome Sequencing Center for Infectious Disease"/>
            <person name="Earl A.M."/>
            <person name="Gilmore M.S."/>
            <person name="Lebreton F."/>
            <person name="Walker B."/>
            <person name="Young S.K."/>
            <person name="Zeng Q."/>
            <person name="Gargeya S."/>
            <person name="Fitzgerald M."/>
            <person name="Haas B."/>
            <person name="Abouelleil A."/>
            <person name="Alvarado L."/>
            <person name="Arachchi H.M."/>
            <person name="Berlin A.M."/>
            <person name="Chapman S.B."/>
            <person name="Dewar J."/>
            <person name="Goldberg J."/>
            <person name="Griggs A."/>
            <person name="Gujja S."/>
            <person name="Hansen M."/>
            <person name="Howarth C."/>
            <person name="Imamovic A."/>
            <person name="Larimer J."/>
            <person name="McCowan C."/>
            <person name="Murphy C."/>
            <person name="Neiman D."/>
            <person name="Pearson M."/>
            <person name="Priest M."/>
            <person name="Roberts A."/>
            <person name="Saif S."/>
            <person name="Shea T."/>
            <person name="Sisk P."/>
            <person name="Sykes S."/>
            <person name="Wortman J."/>
            <person name="Nusbaum C."/>
            <person name="Birren B."/>
        </authorList>
    </citation>
    <scope>NUCLEOTIDE SEQUENCE [LARGE SCALE GENOMIC DNA]</scope>
    <source>
        <strain evidence="2 3">ATCC BAA-351</strain>
    </source>
</reference>
<keyword evidence="1" id="KW-0472">Membrane</keyword>
<dbReference type="HOGENOM" id="CLU_2698983_0_0_9"/>
<dbReference type="EMBL" id="AJAQ01000016">
    <property type="protein sequence ID" value="EOH93710.1"/>
    <property type="molecule type" value="Genomic_DNA"/>
</dbReference>
<dbReference type="Proteomes" id="UP000013782">
    <property type="component" value="Unassembled WGS sequence"/>
</dbReference>
<sequence>MKKLILILLLVGFMLGILTIAHDTANQISSQQSFEKKLNVHAERAGNHMSIMIIGLVLAGAAGSFYRYSKIEG</sequence>
<evidence type="ECO:0000313" key="3">
    <source>
        <dbReference type="Proteomes" id="UP000013782"/>
    </source>
</evidence>
<name>R2SDV4_9ENTE</name>
<organism evidence="2 3">
    <name type="scientific">Enterococcus pallens ATCC BAA-351</name>
    <dbReference type="NCBI Taxonomy" id="1158607"/>
    <lineage>
        <taxon>Bacteria</taxon>
        <taxon>Bacillati</taxon>
        <taxon>Bacillota</taxon>
        <taxon>Bacilli</taxon>
        <taxon>Lactobacillales</taxon>
        <taxon>Enterococcaceae</taxon>
        <taxon>Enterococcus</taxon>
    </lineage>
</organism>
<keyword evidence="1" id="KW-1133">Transmembrane helix</keyword>
<feature type="transmembrane region" description="Helical" evidence="1">
    <location>
        <begin position="45"/>
        <end position="66"/>
    </location>
</feature>
<evidence type="ECO:0000313" key="2">
    <source>
        <dbReference type="EMBL" id="EOH93710.1"/>
    </source>
</evidence>
<keyword evidence="3" id="KW-1185">Reference proteome</keyword>
<gene>
    <name evidence="2" type="ORF">UAU_02406</name>
</gene>
<dbReference type="AlphaFoldDB" id="R2SDV4"/>
<protein>
    <submittedName>
        <fullName evidence="2">Uncharacterized protein</fullName>
    </submittedName>
</protein>